<dbReference type="InterPro" id="IPR001584">
    <property type="entry name" value="Integrase_cat-core"/>
</dbReference>
<gene>
    <name evidence="2" type="ORF">Poly41_69540</name>
</gene>
<proteinExistence type="predicted"/>
<comment type="caution">
    <text evidence="2">The sequence shown here is derived from an EMBL/GenBank/DDBJ whole genome shotgun (WGS) entry which is preliminary data.</text>
</comment>
<dbReference type="InterPro" id="IPR012337">
    <property type="entry name" value="RNaseH-like_sf"/>
</dbReference>
<dbReference type="RefSeq" id="WP_146531597.1">
    <property type="nucleotide sequence ID" value="NZ_SJPV01000032.1"/>
</dbReference>
<reference evidence="2 3" key="1">
    <citation type="submission" date="2019-02" db="EMBL/GenBank/DDBJ databases">
        <title>Deep-cultivation of Planctomycetes and their phenomic and genomic characterization uncovers novel biology.</title>
        <authorList>
            <person name="Wiegand S."/>
            <person name="Jogler M."/>
            <person name="Boedeker C."/>
            <person name="Pinto D."/>
            <person name="Vollmers J."/>
            <person name="Rivas-Marin E."/>
            <person name="Kohn T."/>
            <person name="Peeters S.H."/>
            <person name="Heuer A."/>
            <person name="Rast P."/>
            <person name="Oberbeckmann S."/>
            <person name="Bunk B."/>
            <person name="Jeske O."/>
            <person name="Meyerdierks A."/>
            <person name="Storesund J.E."/>
            <person name="Kallscheuer N."/>
            <person name="Luecker S."/>
            <person name="Lage O.M."/>
            <person name="Pohl T."/>
            <person name="Merkel B.J."/>
            <person name="Hornburger P."/>
            <person name="Mueller R.-W."/>
            <person name="Bruemmer F."/>
            <person name="Labrenz M."/>
            <person name="Spormann A.M."/>
            <person name="Op Den Camp H."/>
            <person name="Overmann J."/>
            <person name="Amann R."/>
            <person name="Jetten M.S.M."/>
            <person name="Mascher T."/>
            <person name="Medema M.H."/>
            <person name="Devos D.P."/>
            <person name="Kaster A.-K."/>
            <person name="Ovreas L."/>
            <person name="Rohde M."/>
            <person name="Galperin M.Y."/>
            <person name="Jogler C."/>
        </authorList>
    </citation>
    <scope>NUCLEOTIDE SEQUENCE [LARGE SCALE GENOMIC DNA]</scope>
    <source>
        <strain evidence="2 3">Poly41</strain>
    </source>
</reference>
<dbReference type="GO" id="GO:0003676">
    <property type="term" value="F:nucleic acid binding"/>
    <property type="evidence" value="ECO:0007669"/>
    <property type="project" value="InterPro"/>
</dbReference>
<evidence type="ECO:0000313" key="3">
    <source>
        <dbReference type="Proteomes" id="UP000319143"/>
    </source>
</evidence>
<dbReference type="GO" id="GO:0015074">
    <property type="term" value="P:DNA integration"/>
    <property type="evidence" value="ECO:0007669"/>
    <property type="project" value="InterPro"/>
</dbReference>
<organism evidence="2 3">
    <name type="scientific">Novipirellula artificiosorum</name>
    <dbReference type="NCBI Taxonomy" id="2528016"/>
    <lineage>
        <taxon>Bacteria</taxon>
        <taxon>Pseudomonadati</taxon>
        <taxon>Planctomycetota</taxon>
        <taxon>Planctomycetia</taxon>
        <taxon>Pirellulales</taxon>
        <taxon>Pirellulaceae</taxon>
        <taxon>Novipirellula</taxon>
    </lineage>
</organism>
<dbReference type="AlphaFoldDB" id="A0A5C6CWC6"/>
<evidence type="ECO:0000259" key="1">
    <source>
        <dbReference type="PROSITE" id="PS50994"/>
    </source>
</evidence>
<keyword evidence="3" id="KW-1185">Reference proteome</keyword>
<dbReference type="Proteomes" id="UP000319143">
    <property type="component" value="Unassembled WGS sequence"/>
</dbReference>
<sequence>MKYILHPWQLFAVILASWINRQQQEVIEYLRTENAVFKEKFGKKRILLTDDQRRRLAVKGKVLGRKTLEQFGTLFTPETILHWHRQLVANKWDYSDRKKKKHGRPRTRQAIVDLTIKFAKENPTWAYDRISGALSNLGYNICDSTIGNILKSHGIEPTPDRKRTGSWETFLKAHWDVMAAIDFTTVEVWTKSGLTTFYLLSVMELKTRRVNFAGCTTNPNEAWMKTIASELTNDEDGFLKDKKYLIMDRDASFSKSFRNFLRHEGVKPVRLPARSPNLNAHLERFFGSFDFF</sequence>
<protein>
    <submittedName>
        <fullName evidence="2">Integrase core domain protein</fullName>
    </submittedName>
</protein>
<dbReference type="OrthoDB" id="239066at2"/>
<feature type="domain" description="Integrase catalytic" evidence="1">
    <location>
        <begin position="155"/>
        <end position="292"/>
    </location>
</feature>
<dbReference type="SUPFAM" id="SSF53098">
    <property type="entry name" value="Ribonuclease H-like"/>
    <property type="match status" value="1"/>
</dbReference>
<dbReference type="Gene3D" id="3.30.420.10">
    <property type="entry name" value="Ribonuclease H-like superfamily/Ribonuclease H"/>
    <property type="match status" value="1"/>
</dbReference>
<name>A0A5C6CWC6_9BACT</name>
<evidence type="ECO:0000313" key="2">
    <source>
        <dbReference type="EMBL" id="TWU28014.1"/>
    </source>
</evidence>
<accession>A0A5C6CWC6</accession>
<dbReference type="PROSITE" id="PS50994">
    <property type="entry name" value="INTEGRASE"/>
    <property type="match status" value="1"/>
</dbReference>
<dbReference type="EMBL" id="SJPV01000032">
    <property type="protein sequence ID" value="TWU28014.1"/>
    <property type="molecule type" value="Genomic_DNA"/>
</dbReference>
<dbReference type="InterPro" id="IPR036397">
    <property type="entry name" value="RNaseH_sf"/>
</dbReference>